<sequence>MTTATPEIHPLTADDFGLWQTLWHDYLRFYDTDLPTDTTVATWRKILDTNSAIFGFGAWQDGHLVGIVHTVLHPNTWNTTDCCYLEDLFVTDALRGQGVGQALIHHVYDFAAQQGCNRVYWVTQADNLPAHQLYERVANQTEMVQYRKDL</sequence>
<organism evidence="4 5">
    <name type="scientific">Psychrobacter aestuarii</name>
    <dbReference type="NCBI Taxonomy" id="556327"/>
    <lineage>
        <taxon>Bacteria</taxon>
        <taxon>Pseudomonadati</taxon>
        <taxon>Pseudomonadota</taxon>
        <taxon>Gammaproteobacteria</taxon>
        <taxon>Moraxellales</taxon>
        <taxon>Moraxellaceae</taxon>
        <taxon>Psychrobacter</taxon>
    </lineage>
</organism>
<comment type="caution">
    <text evidence="4">The sequence shown here is derived from an EMBL/GenBank/DDBJ whole genome shotgun (WGS) entry which is preliminary data.</text>
</comment>
<dbReference type="InterPro" id="IPR051016">
    <property type="entry name" value="Diverse_Substrate_AcTransf"/>
</dbReference>
<dbReference type="SUPFAM" id="SSF55729">
    <property type="entry name" value="Acyl-CoA N-acyltransferases (Nat)"/>
    <property type="match status" value="1"/>
</dbReference>
<evidence type="ECO:0000259" key="3">
    <source>
        <dbReference type="PROSITE" id="PS51186"/>
    </source>
</evidence>
<dbReference type="PANTHER" id="PTHR10545">
    <property type="entry name" value="DIAMINE N-ACETYLTRANSFERASE"/>
    <property type="match status" value="1"/>
</dbReference>
<evidence type="ECO:0000256" key="1">
    <source>
        <dbReference type="ARBA" id="ARBA00022679"/>
    </source>
</evidence>
<feature type="domain" description="N-acetyltransferase" evidence="3">
    <location>
        <begin position="6"/>
        <end position="150"/>
    </location>
</feature>
<dbReference type="EMBL" id="BAAAFR010000001">
    <property type="protein sequence ID" value="GAA0312824.1"/>
    <property type="molecule type" value="Genomic_DNA"/>
</dbReference>
<dbReference type="PROSITE" id="PS51186">
    <property type="entry name" value="GNAT"/>
    <property type="match status" value="1"/>
</dbReference>
<keyword evidence="2" id="KW-0012">Acyltransferase</keyword>
<dbReference type="PANTHER" id="PTHR10545:SF42">
    <property type="entry name" value="ACETYLTRANSFERASE"/>
    <property type="match status" value="1"/>
</dbReference>
<proteinExistence type="predicted"/>
<dbReference type="InterPro" id="IPR000182">
    <property type="entry name" value="GNAT_dom"/>
</dbReference>
<keyword evidence="5" id="KW-1185">Reference proteome</keyword>
<dbReference type="RefSeq" id="WP_201503746.1">
    <property type="nucleotide sequence ID" value="NZ_BAAAFR010000001.1"/>
</dbReference>
<dbReference type="InterPro" id="IPR016181">
    <property type="entry name" value="Acyl_CoA_acyltransferase"/>
</dbReference>
<evidence type="ECO:0000256" key="2">
    <source>
        <dbReference type="ARBA" id="ARBA00023315"/>
    </source>
</evidence>
<evidence type="ECO:0000313" key="5">
    <source>
        <dbReference type="Proteomes" id="UP001501787"/>
    </source>
</evidence>
<protein>
    <submittedName>
        <fullName evidence="4">GNAT family N-acetyltransferase</fullName>
    </submittedName>
</protein>
<name>A0ABP3FE86_9GAMM</name>
<gene>
    <name evidence="4" type="ORF">GCM10009129_07690</name>
</gene>
<keyword evidence="1" id="KW-0808">Transferase</keyword>
<evidence type="ECO:0000313" key="4">
    <source>
        <dbReference type="EMBL" id="GAA0312824.1"/>
    </source>
</evidence>
<dbReference type="Pfam" id="PF00583">
    <property type="entry name" value="Acetyltransf_1"/>
    <property type="match status" value="1"/>
</dbReference>
<reference evidence="5" key="1">
    <citation type="journal article" date="2019" name="Int. J. Syst. Evol. Microbiol.">
        <title>The Global Catalogue of Microorganisms (GCM) 10K type strain sequencing project: providing services to taxonomists for standard genome sequencing and annotation.</title>
        <authorList>
            <consortium name="The Broad Institute Genomics Platform"/>
            <consortium name="The Broad Institute Genome Sequencing Center for Infectious Disease"/>
            <person name="Wu L."/>
            <person name="Ma J."/>
        </authorList>
    </citation>
    <scope>NUCLEOTIDE SEQUENCE [LARGE SCALE GENOMIC DNA]</scope>
    <source>
        <strain evidence="5">JCM 16343</strain>
    </source>
</reference>
<dbReference type="CDD" id="cd04301">
    <property type="entry name" value="NAT_SF"/>
    <property type="match status" value="1"/>
</dbReference>
<dbReference type="Proteomes" id="UP001501787">
    <property type="component" value="Unassembled WGS sequence"/>
</dbReference>
<dbReference type="Gene3D" id="3.40.630.30">
    <property type="match status" value="1"/>
</dbReference>
<accession>A0ABP3FE86</accession>